<feature type="transmembrane region" description="Helical" evidence="1">
    <location>
        <begin position="74"/>
        <end position="97"/>
    </location>
</feature>
<feature type="transmembrane region" description="Helical" evidence="1">
    <location>
        <begin position="214"/>
        <end position="230"/>
    </location>
</feature>
<dbReference type="EMBL" id="FNOF01000029">
    <property type="protein sequence ID" value="SDX32145.1"/>
    <property type="molecule type" value="Genomic_DNA"/>
</dbReference>
<evidence type="ECO:0000313" key="3">
    <source>
        <dbReference type="Proteomes" id="UP000182573"/>
    </source>
</evidence>
<dbReference type="RefSeq" id="WP_074654991.1">
    <property type="nucleotide sequence ID" value="NZ_FNOF01000029.1"/>
</dbReference>
<feature type="transmembrane region" description="Helical" evidence="1">
    <location>
        <begin position="103"/>
        <end position="120"/>
    </location>
</feature>
<feature type="transmembrane region" description="Helical" evidence="1">
    <location>
        <begin position="341"/>
        <end position="364"/>
    </location>
</feature>
<dbReference type="Pfam" id="PF14102">
    <property type="entry name" value="Caps_synth_CapC"/>
    <property type="match status" value="2"/>
</dbReference>
<name>A0A1H3ARC2_HALVA</name>
<dbReference type="InterPro" id="IPR008338">
    <property type="entry name" value="Capsule_biosynth_CapC"/>
</dbReference>
<feature type="transmembrane region" description="Helical" evidence="1">
    <location>
        <begin position="316"/>
        <end position="335"/>
    </location>
</feature>
<evidence type="ECO:0000313" key="2">
    <source>
        <dbReference type="EMBL" id="SDX32145.1"/>
    </source>
</evidence>
<keyword evidence="1" id="KW-0812">Transmembrane</keyword>
<protein>
    <submittedName>
        <fullName evidence="2">Capsule biosynthesis CapC</fullName>
    </submittedName>
</protein>
<accession>A0A1H3ARC2</accession>
<feature type="transmembrane region" description="Helical" evidence="1">
    <location>
        <begin position="188"/>
        <end position="207"/>
    </location>
</feature>
<dbReference type="AlphaFoldDB" id="A0A1H3ARC2"/>
<keyword evidence="1" id="KW-0472">Membrane</keyword>
<gene>
    <name evidence="2" type="ORF">SAMN05443574_1292</name>
</gene>
<evidence type="ECO:0000256" key="1">
    <source>
        <dbReference type="SAM" id="Phobius"/>
    </source>
</evidence>
<feature type="transmembrane region" description="Helical" evidence="1">
    <location>
        <begin position="236"/>
        <end position="253"/>
    </location>
</feature>
<proteinExistence type="predicted"/>
<sequence length="388" mass="41328">MILSGVIVITGLVLGVTATQLWDLRLSGVIVVPLFALYTLYDVSSLPVLVISVAAAYWCLTVVSERTLLYGRRLLYTAILFGAVIPCIAVAILASFGYYTSSIEVYAIGSILPGVAAYNLHRLEFERLVDDLVATVAAYIGLLTLGSALVSETTLALLGADATLLFSPASDVAQFRNIAVAGGNFGMMHSPAVGLGVLFLGLLVSLFVETVWNVRLYGIIALPLLALFVVAKPSVLLLYATFLLATYAIIQFIHRRTLVYGRVLLSMAAVTAVLLSVPAGLLTALPGNYLLFTALISGIGAYNLHRLSVTELRQSTRLSAAIFAVFVLLVSALTAPPPVPGGMGSIALGTVVALVPGGLTAARLEQQRRLDKRWRPVRRDSVDHIGFE</sequence>
<dbReference type="GO" id="GO:0016020">
    <property type="term" value="C:membrane"/>
    <property type="evidence" value="ECO:0007669"/>
    <property type="project" value="InterPro"/>
</dbReference>
<dbReference type="GO" id="GO:0045227">
    <property type="term" value="P:capsule polysaccharide biosynthetic process"/>
    <property type="evidence" value="ECO:0007669"/>
    <property type="project" value="InterPro"/>
</dbReference>
<organism evidence="2 3">
    <name type="scientific">Haloarcula vallismortis</name>
    <name type="common">Halobacterium vallismortis</name>
    <dbReference type="NCBI Taxonomy" id="28442"/>
    <lineage>
        <taxon>Archaea</taxon>
        <taxon>Methanobacteriati</taxon>
        <taxon>Methanobacteriota</taxon>
        <taxon>Stenosarchaea group</taxon>
        <taxon>Halobacteria</taxon>
        <taxon>Halobacteriales</taxon>
        <taxon>Haloarculaceae</taxon>
        <taxon>Haloarcula</taxon>
    </lineage>
</organism>
<reference evidence="2 3" key="1">
    <citation type="submission" date="2016-10" db="EMBL/GenBank/DDBJ databases">
        <authorList>
            <person name="de Groot N.N."/>
        </authorList>
    </citation>
    <scope>NUCLEOTIDE SEQUENCE [LARGE SCALE GENOMIC DNA]</scope>
    <source>
        <strain evidence="2 3">DSM 3756</strain>
    </source>
</reference>
<dbReference type="Proteomes" id="UP000182573">
    <property type="component" value="Unassembled WGS sequence"/>
</dbReference>
<feature type="transmembrane region" description="Helical" evidence="1">
    <location>
        <begin position="287"/>
        <end position="304"/>
    </location>
</feature>
<feature type="transmembrane region" description="Helical" evidence="1">
    <location>
        <begin position="34"/>
        <end position="62"/>
    </location>
</feature>
<keyword evidence="1" id="KW-1133">Transmembrane helix</keyword>
<feature type="transmembrane region" description="Helical" evidence="1">
    <location>
        <begin position="260"/>
        <end position="281"/>
    </location>
</feature>
<feature type="transmembrane region" description="Helical" evidence="1">
    <location>
        <begin position="132"/>
        <end position="150"/>
    </location>
</feature>